<evidence type="ECO:0000313" key="2">
    <source>
        <dbReference type="EMBL" id="TXB62870.1"/>
    </source>
</evidence>
<comment type="caution">
    <text evidence="2">The sequence shown here is derived from an EMBL/GenBank/DDBJ whole genome shotgun (WGS) entry which is preliminary data.</text>
</comment>
<dbReference type="AlphaFoldDB" id="A0A5C6RMK2"/>
<accession>A0A5C6RMK2</accession>
<dbReference type="RefSeq" id="WP_147167738.1">
    <property type="nucleotide sequence ID" value="NZ_VOOR01000022.1"/>
</dbReference>
<dbReference type="OrthoDB" id="602637at2"/>
<evidence type="ECO:0008006" key="4">
    <source>
        <dbReference type="Google" id="ProtNLM"/>
    </source>
</evidence>
<name>A0A5C6RMK2_9BACT</name>
<keyword evidence="1" id="KW-0732">Signal</keyword>
<feature type="chain" id="PRO_5022930501" description="T9SS type A sorting domain-containing protein" evidence="1">
    <location>
        <begin position="20"/>
        <end position="812"/>
    </location>
</feature>
<feature type="signal peptide" evidence="1">
    <location>
        <begin position="1"/>
        <end position="19"/>
    </location>
</feature>
<protein>
    <recommendedName>
        <fullName evidence="4">T9SS type A sorting domain-containing protein</fullName>
    </recommendedName>
</protein>
<evidence type="ECO:0000313" key="3">
    <source>
        <dbReference type="Proteomes" id="UP000321580"/>
    </source>
</evidence>
<dbReference type="Proteomes" id="UP000321580">
    <property type="component" value="Unassembled WGS sequence"/>
</dbReference>
<dbReference type="EMBL" id="VOOR01000022">
    <property type="protein sequence ID" value="TXB62870.1"/>
    <property type="molecule type" value="Genomic_DNA"/>
</dbReference>
<evidence type="ECO:0000256" key="1">
    <source>
        <dbReference type="SAM" id="SignalP"/>
    </source>
</evidence>
<organism evidence="2 3">
    <name type="scientific">Phaeodactylibacter luteus</name>
    <dbReference type="NCBI Taxonomy" id="1564516"/>
    <lineage>
        <taxon>Bacteria</taxon>
        <taxon>Pseudomonadati</taxon>
        <taxon>Bacteroidota</taxon>
        <taxon>Saprospiria</taxon>
        <taxon>Saprospirales</taxon>
        <taxon>Haliscomenobacteraceae</taxon>
        <taxon>Phaeodactylibacter</taxon>
    </lineage>
</organism>
<sequence>MRWTTTLLALLFLGNALCAQSLLVSYPLTSSGAPNPPILGVEAQPFTANQTFLGLLPTVSFGSDGAEKSNWTTGGAPDGGSYFQVGVSPSPGFSINVSRLNFSHFRDDVGIGNYTVAFSYSPDFSAPFNITTRTVADNENIQSGDIIGLNINVSPGQTLYVRWYGYNAETVRNTWTMFANSLELLGTVTSLTNSSTESDIVRDPGFDEPDNFDYKPYTVASGLSTANALQIGSFTIRDGGADGTDADLDPTKLTALTLSVNLPNAIKALALFDGSSNISEQAFIPANGEVTFSGLTLEAPDEGTKSFGVYATFNELGVVDNEQVQVSVRTVNSLGNGATSVYALSNGGGAFTSVTGDNNRIEVMASAFRIVQQPTNVEVGDAIAPAVVVQATDSHGRDDLDYTGTVTATPLGVAFDGGAQPTAAAAGGIAAFSALSFAGTATGATLNLTDVGIGAAAVSAPFDVIDLPVAYFSEFTYRESLLARPNFLEVALEASRLSERGRLNVYLYKGRPSNGDGTLYGSLNLSTNFTVETTSGGLTYLVAGGIDLEAEVAGMALYYDNILLEFISYGGTINAIEGPADGESSTNIGVTEPLVPIATSIQRTGTCSGVCPSGLVWQAGVPQTEGGPEGGAALPVELLSFTARPEGKEVLLQWRTATELNNDYMAVEHSTDGRNFAEIGRRSGAGTTQEPQHYFLVHAHPADGLNYYRLRQADFDGQVNYFPVAAVEVSLEEPPQWLAFPTVARERIQLRFTGTAAPAARVRVISPTGKILADEPWLGQAELPVGHLPKGAYVVQLLNGDAAAYAARFVKQ</sequence>
<proteinExistence type="predicted"/>
<keyword evidence="3" id="KW-1185">Reference proteome</keyword>
<reference evidence="2 3" key="1">
    <citation type="submission" date="2019-08" db="EMBL/GenBank/DDBJ databases">
        <title>Genome of Phaeodactylibacter luteus.</title>
        <authorList>
            <person name="Bowman J.P."/>
        </authorList>
    </citation>
    <scope>NUCLEOTIDE SEQUENCE [LARGE SCALE GENOMIC DNA]</scope>
    <source>
        <strain evidence="2 3">KCTC 42180</strain>
    </source>
</reference>
<gene>
    <name evidence="2" type="ORF">FRY97_11780</name>
</gene>